<protein>
    <submittedName>
        <fullName evidence="1">Uncharacterized protein</fullName>
    </submittedName>
</protein>
<dbReference type="EMBL" id="JACJTC010000033">
    <property type="protein sequence ID" value="MBD2615867.1"/>
    <property type="molecule type" value="Genomic_DNA"/>
</dbReference>
<gene>
    <name evidence="1" type="ORF">H6G94_32245</name>
</gene>
<comment type="caution">
    <text evidence="1">The sequence shown here is derived from an EMBL/GenBank/DDBJ whole genome shotgun (WGS) entry which is preliminary data.</text>
</comment>
<sequence length="243" mass="28469">MAKFFQDHMWQDSIFAIKLSCKVNDFEVFYGQLIEKLPQTSEETRRRGAGTIVRRFFSEKTLNQPTRLTWRSYKDEKLLQHLMRYQFLMSEPVIADFAKLNVLSREPGEHLEFGELADSFLQQTYGEVKPKLRQRLSAALQATGLVTRTQQIMYVREQADIERAFGVLLHVLFAPQSTTIAVKDILNHVFWRYLGLREPSEVVKLLRWLEAQKIIVKYVRADQLEQVTTAYSADEILNHKRLS</sequence>
<accession>A0ABR8HL38</accession>
<keyword evidence="2" id="KW-1185">Reference proteome</keyword>
<dbReference type="Proteomes" id="UP000606396">
    <property type="component" value="Unassembled WGS sequence"/>
</dbReference>
<name>A0ABR8HL38_NOSPU</name>
<proteinExistence type="predicted"/>
<reference evidence="1 2" key="1">
    <citation type="journal article" date="2020" name="ISME J.">
        <title>Comparative genomics reveals insights into cyanobacterial evolution and habitat adaptation.</title>
        <authorList>
            <person name="Chen M.Y."/>
            <person name="Teng W.K."/>
            <person name="Zhao L."/>
            <person name="Hu C.X."/>
            <person name="Zhou Y.K."/>
            <person name="Han B.P."/>
            <person name="Song L.R."/>
            <person name="Shu W.S."/>
        </authorList>
    </citation>
    <scope>NUCLEOTIDE SEQUENCE [LARGE SCALE GENOMIC DNA]</scope>
    <source>
        <strain evidence="1 2">FACHB-252</strain>
    </source>
</reference>
<organism evidence="1 2">
    <name type="scientific">Nostoc punctiforme FACHB-252</name>
    <dbReference type="NCBI Taxonomy" id="1357509"/>
    <lineage>
        <taxon>Bacteria</taxon>
        <taxon>Bacillati</taxon>
        <taxon>Cyanobacteriota</taxon>
        <taxon>Cyanophyceae</taxon>
        <taxon>Nostocales</taxon>
        <taxon>Nostocaceae</taxon>
        <taxon>Nostoc</taxon>
    </lineage>
</organism>
<dbReference type="RefSeq" id="WP_190952411.1">
    <property type="nucleotide sequence ID" value="NZ_JACJTC010000033.1"/>
</dbReference>
<evidence type="ECO:0000313" key="1">
    <source>
        <dbReference type="EMBL" id="MBD2615867.1"/>
    </source>
</evidence>
<evidence type="ECO:0000313" key="2">
    <source>
        <dbReference type="Proteomes" id="UP000606396"/>
    </source>
</evidence>